<accession>A0A6J5RS93</accession>
<proteinExistence type="predicted"/>
<evidence type="ECO:0000313" key="1">
    <source>
        <dbReference type="EMBL" id="CAB4171554.1"/>
    </source>
</evidence>
<name>A0A6J5RS93_9CAUD</name>
<organism evidence="2">
    <name type="scientific">uncultured Caudovirales phage</name>
    <dbReference type="NCBI Taxonomy" id="2100421"/>
    <lineage>
        <taxon>Viruses</taxon>
        <taxon>Duplodnaviria</taxon>
        <taxon>Heunggongvirae</taxon>
        <taxon>Uroviricota</taxon>
        <taxon>Caudoviricetes</taxon>
        <taxon>Peduoviridae</taxon>
        <taxon>Maltschvirus</taxon>
        <taxon>Maltschvirus maltsch</taxon>
    </lineage>
</organism>
<gene>
    <name evidence="2" type="ORF">UFOVP1348_33</name>
    <name evidence="1" type="ORF">UFOVP924_2</name>
</gene>
<dbReference type="EMBL" id="LR797303">
    <property type="protein sequence ID" value="CAB4200228.1"/>
    <property type="molecule type" value="Genomic_DNA"/>
</dbReference>
<dbReference type="EMBL" id="LR796874">
    <property type="protein sequence ID" value="CAB4171554.1"/>
    <property type="molecule type" value="Genomic_DNA"/>
</dbReference>
<sequence>MKIIEMAREVGAMRVVDAVQGVSVCITQDQLERLAALVRADEREACANDWETLHGYDKHGVAEAIRARENT</sequence>
<protein>
    <submittedName>
        <fullName evidence="2">Uncharacterized protein</fullName>
    </submittedName>
</protein>
<reference evidence="2" key="1">
    <citation type="submission" date="2020-05" db="EMBL/GenBank/DDBJ databases">
        <authorList>
            <person name="Chiriac C."/>
            <person name="Salcher M."/>
            <person name="Ghai R."/>
            <person name="Kavagutti S V."/>
        </authorList>
    </citation>
    <scope>NUCLEOTIDE SEQUENCE</scope>
</reference>
<evidence type="ECO:0000313" key="2">
    <source>
        <dbReference type="EMBL" id="CAB4200228.1"/>
    </source>
</evidence>